<dbReference type="HAMAP" id="MF_02065">
    <property type="entry name" value="MltG"/>
    <property type="match status" value="1"/>
</dbReference>
<dbReference type="OrthoDB" id="9814591at2"/>
<dbReference type="NCBIfam" id="TIGR00247">
    <property type="entry name" value="endolytic transglycosylase MltG"/>
    <property type="match status" value="1"/>
</dbReference>
<dbReference type="CDD" id="cd08010">
    <property type="entry name" value="MltG_like"/>
    <property type="match status" value="1"/>
</dbReference>
<keyword evidence="2 7" id="KW-0812">Transmembrane</keyword>
<keyword evidence="6 7" id="KW-0961">Cell wall biogenesis/degradation</keyword>
<keyword evidence="9" id="KW-1185">Reference proteome</keyword>
<keyword evidence="4 7" id="KW-0472">Membrane</keyword>
<evidence type="ECO:0000256" key="7">
    <source>
        <dbReference type="HAMAP-Rule" id="MF_02065"/>
    </source>
</evidence>
<keyword evidence="3 7" id="KW-1133">Transmembrane helix</keyword>
<dbReference type="Gene3D" id="3.30.160.60">
    <property type="entry name" value="Classic Zinc Finger"/>
    <property type="match status" value="1"/>
</dbReference>
<dbReference type="Pfam" id="PF02618">
    <property type="entry name" value="YceG"/>
    <property type="match status" value="1"/>
</dbReference>
<dbReference type="EC" id="4.2.2.29" evidence="7"/>
<keyword evidence="1 7" id="KW-1003">Cell membrane</keyword>
<organism evidence="8 9">
    <name type="scientific">Undibacterium parvum</name>
    <dbReference type="NCBI Taxonomy" id="401471"/>
    <lineage>
        <taxon>Bacteria</taxon>
        <taxon>Pseudomonadati</taxon>
        <taxon>Pseudomonadota</taxon>
        <taxon>Betaproteobacteria</taxon>
        <taxon>Burkholderiales</taxon>
        <taxon>Oxalobacteraceae</taxon>
        <taxon>Undibacterium</taxon>
    </lineage>
</organism>
<dbReference type="PANTHER" id="PTHR30518">
    <property type="entry name" value="ENDOLYTIC MUREIN TRANSGLYCOSYLASE"/>
    <property type="match status" value="1"/>
</dbReference>
<evidence type="ECO:0000256" key="5">
    <source>
        <dbReference type="ARBA" id="ARBA00023239"/>
    </source>
</evidence>
<comment type="function">
    <text evidence="7">Functions as a peptidoglycan terminase that cleaves nascent peptidoglycan strands endolytically to terminate their elongation.</text>
</comment>
<dbReference type="GO" id="GO:0008932">
    <property type="term" value="F:lytic endotransglycosylase activity"/>
    <property type="evidence" value="ECO:0007669"/>
    <property type="project" value="UniProtKB-UniRule"/>
</dbReference>
<sequence>MSFIKKIISLLFIALIALATAFAYWAFQPLVQADSEFKSIDFSIKAGSAVRSASRQMRDSGVPIEPFMFEILARVNGKANKLKAGTFEFEISDTPMILLVKIVNGEFSHASLAIIEGWSFQQMRNAIDAHPGIKHDSLSLSGKELIKKINPDYQSPEGLFFPDTYLFAKGSSDLLIYQQAHQSMLKHLDDAWQAKAANLPYKTAYEALIMASIIEKETGRSSERSLIASVFINRLKIGMLLQTDPTVIYGMGESYKGKIRKVDLLTDTPYNTYTRAGLPPTPIALPGIASLSAALNPEKSAALYFVARGDGTSQFSDNLTEHNRAVNKYQR</sequence>
<keyword evidence="5 7" id="KW-0456">Lyase</keyword>
<name>A0A3Q9BSL5_9BURK</name>
<feature type="site" description="Important for catalytic activity" evidence="7">
    <location>
        <position position="217"/>
    </location>
</feature>
<dbReference type="Proteomes" id="UP000275663">
    <property type="component" value="Chromosome"/>
</dbReference>
<gene>
    <name evidence="7 8" type="primary">mltG</name>
    <name evidence="8" type="ORF">EJN92_17410</name>
</gene>
<evidence type="ECO:0000256" key="4">
    <source>
        <dbReference type="ARBA" id="ARBA00023136"/>
    </source>
</evidence>
<comment type="similarity">
    <text evidence="7">Belongs to the transglycosylase MltG family.</text>
</comment>
<comment type="catalytic activity">
    <reaction evidence="7">
        <text>a peptidoglycan chain = a peptidoglycan chain with N-acetyl-1,6-anhydromuramyl-[peptide] at the reducing end + a peptidoglycan chain with N-acetylglucosamine at the non-reducing end.</text>
        <dbReference type="EC" id="4.2.2.29"/>
    </reaction>
</comment>
<dbReference type="EMBL" id="CP034464">
    <property type="protein sequence ID" value="AZP13608.1"/>
    <property type="molecule type" value="Genomic_DNA"/>
</dbReference>
<evidence type="ECO:0000313" key="8">
    <source>
        <dbReference type="EMBL" id="AZP13608.1"/>
    </source>
</evidence>
<evidence type="ECO:0000256" key="2">
    <source>
        <dbReference type="ARBA" id="ARBA00022692"/>
    </source>
</evidence>
<keyword evidence="7" id="KW-0997">Cell inner membrane</keyword>
<dbReference type="GO" id="GO:0009252">
    <property type="term" value="P:peptidoglycan biosynthetic process"/>
    <property type="evidence" value="ECO:0007669"/>
    <property type="project" value="UniProtKB-UniRule"/>
</dbReference>
<evidence type="ECO:0000256" key="1">
    <source>
        <dbReference type="ARBA" id="ARBA00022475"/>
    </source>
</evidence>
<accession>A0A3Q9BSL5</accession>
<dbReference type="AlphaFoldDB" id="A0A3Q9BSL5"/>
<dbReference type="RefSeq" id="WP_126128977.1">
    <property type="nucleotide sequence ID" value="NZ_CP034464.1"/>
</dbReference>
<dbReference type="InterPro" id="IPR003770">
    <property type="entry name" value="MLTG-like"/>
</dbReference>
<evidence type="ECO:0000256" key="3">
    <source>
        <dbReference type="ARBA" id="ARBA00022989"/>
    </source>
</evidence>
<dbReference type="KEGG" id="upv:EJN92_17410"/>
<evidence type="ECO:0000313" key="9">
    <source>
        <dbReference type="Proteomes" id="UP000275663"/>
    </source>
</evidence>
<dbReference type="GO" id="GO:0005886">
    <property type="term" value="C:plasma membrane"/>
    <property type="evidence" value="ECO:0007669"/>
    <property type="project" value="UniProtKB-UniRule"/>
</dbReference>
<protein>
    <recommendedName>
        <fullName evidence="7">Endolytic murein transglycosylase</fullName>
        <ecNumber evidence="7">4.2.2.29</ecNumber>
    </recommendedName>
    <alternativeName>
        <fullName evidence="7">Peptidoglycan lytic transglycosylase</fullName>
    </alternativeName>
    <alternativeName>
        <fullName evidence="7">Peptidoglycan polymerization terminase</fullName>
    </alternativeName>
</protein>
<dbReference type="GO" id="GO:0071555">
    <property type="term" value="P:cell wall organization"/>
    <property type="evidence" value="ECO:0007669"/>
    <property type="project" value="UniProtKB-KW"/>
</dbReference>
<evidence type="ECO:0000256" key="6">
    <source>
        <dbReference type="ARBA" id="ARBA00023316"/>
    </source>
</evidence>
<dbReference type="Gene3D" id="3.30.1490.480">
    <property type="entry name" value="Endolytic murein transglycosylase"/>
    <property type="match status" value="1"/>
</dbReference>
<proteinExistence type="inferred from homology"/>
<reference evidence="8 9" key="1">
    <citation type="journal article" date="2011" name="Int. J. Syst. Evol. Microbiol.">
        <title>Description of Undibacterium oligocarboniphilum sp. nov., isolated from purified water, and Undibacterium pigrum strain CCUG 49012 as the type strain of Undibacterium parvum sp. nov., and emended descriptions of the genus Undibacterium and the species Undibacterium pigrum.</title>
        <authorList>
            <person name="Eder W."/>
            <person name="Wanner G."/>
            <person name="Ludwig W."/>
            <person name="Busse H.J."/>
            <person name="Ziemke-Kageler F."/>
            <person name="Lang E."/>
        </authorList>
    </citation>
    <scope>NUCLEOTIDE SEQUENCE [LARGE SCALE GENOMIC DNA]</scope>
    <source>
        <strain evidence="8 9">DSM 23061</strain>
    </source>
</reference>
<dbReference type="PANTHER" id="PTHR30518:SF2">
    <property type="entry name" value="ENDOLYTIC MUREIN TRANSGLYCOSYLASE"/>
    <property type="match status" value="1"/>
</dbReference>